<keyword evidence="2" id="KW-1185">Reference proteome</keyword>
<organism evidence="1 2">
    <name type="scientific">Anaeromyxobacter dehalogenans (strain ATCC BAA-258 / DSM 21875 / 2CP-1)</name>
    <dbReference type="NCBI Taxonomy" id="455488"/>
    <lineage>
        <taxon>Bacteria</taxon>
        <taxon>Pseudomonadati</taxon>
        <taxon>Myxococcota</taxon>
        <taxon>Myxococcia</taxon>
        <taxon>Myxococcales</taxon>
        <taxon>Cystobacterineae</taxon>
        <taxon>Anaeromyxobacteraceae</taxon>
        <taxon>Anaeromyxobacter</taxon>
    </lineage>
</organism>
<protein>
    <submittedName>
        <fullName evidence="1">Uncharacterized protein</fullName>
    </submittedName>
</protein>
<dbReference type="KEGG" id="acp:A2cp1_3688"/>
<dbReference type="RefSeq" id="WP_015934787.1">
    <property type="nucleotide sequence ID" value="NC_011891.1"/>
</dbReference>
<name>B8J6P3_ANAD2</name>
<reference evidence="1" key="1">
    <citation type="submission" date="2009-01" db="EMBL/GenBank/DDBJ databases">
        <title>Complete sequence of Anaeromyxobacter dehalogenans 2CP-1.</title>
        <authorList>
            <consortium name="US DOE Joint Genome Institute"/>
            <person name="Lucas S."/>
            <person name="Copeland A."/>
            <person name="Lapidus A."/>
            <person name="Glavina del Rio T."/>
            <person name="Dalin E."/>
            <person name="Tice H."/>
            <person name="Bruce D."/>
            <person name="Goodwin L."/>
            <person name="Pitluck S."/>
            <person name="Saunders E."/>
            <person name="Brettin T."/>
            <person name="Detter J.C."/>
            <person name="Han C."/>
            <person name="Larimer F."/>
            <person name="Land M."/>
            <person name="Hauser L."/>
            <person name="Kyrpides N."/>
            <person name="Ovchinnikova G."/>
            <person name="Beliaev A.S."/>
            <person name="Richardson P."/>
        </authorList>
    </citation>
    <scope>NUCLEOTIDE SEQUENCE</scope>
    <source>
        <strain evidence="1">2CP-1</strain>
    </source>
</reference>
<evidence type="ECO:0000313" key="1">
    <source>
        <dbReference type="EMBL" id="ACL67015.1"/>
    </source>
</evidence>
<proteinExistence type="predicted"/>
<sequence length="88" mass="9584">MNEPSPLLRRLAAMDAVCARIPRGSYGVVAVDPFDFEPGEELSLVAVFPSREVAEAAIAKMVSAERDREHWMASSFQVYEGVGSGEPE</sequence>
<dbReference type="HOGENOM" id="CLU_2462352_0_0_7"/>
<gene>
    <name evidence="1" type="ordered locus">A2cp1_3688</name>
</gene>
<dbReference type="Proteomes" id="UP000007089">
    <property type="component" value="Chromosome"/>
</dbReference>
<evidence type="ECO:0000313" key="2">
    <source>
        <dbReference type="Proteomes" id="UP000007089"/>
    </source>
</evidence>
<dbReference type="AlphaFoldDB" id="B8J6P3"/>
<dbReference type="EMBL" id="CP001359">
    <property type="protein sequence ID" value="ACL67015.1"/>
    <property type="molecule type" value="Genomic_DNA"/>
</dbReference>
<accession>B8J6P3</accession>